<evidence type="ECO:0000256" key="1">
    <source>
        <dbReference type="ARBA" id="ARBA00004141"/>
    </source>
</evidence>
<feature type="transmembrane region" description="Helical" evidence="5">
    <location>
        <begin position="72"/>
        <end position="88"/>
    </location>
</feature>
<evidence type="ECO:0000256" key="2">
    <source>
        <dbReference type="ARBA" id="ARBA00022692"/>
    </source>
</evidence>
<comment type="caution">
    <text evidence="7">The sequence shown here is derived from an EMBL/GenBank/DDBJ whole genome shotgun (WGS) entry which is preliminary data.</text>
</comment>
<gene>
    <name evidence="7" type="ORF">GCM10007103_16050</name>
</gene>
<feature type="transmembrane region" description="Helical" evidence="5">
    <location>
        <begin position="94"/>
        <end position="113"/>
    </location>
</feature>
<keyword evidence="4 5" id="KW-0472">Membrane</keyword>
<organism evidence="7 8">
    <name type="scientific">Salinimicrobium marinum</name>
    <dbReference type="NCBI Taxonomy" id="680283"/>
    <lineage>
        <taxon>Bacteria</taxon>
        <taxon>Pseudomonadati</taxon>
        <taxon>Bacteroidota</taxon>
        <taxon>Flavobacteriia</taxon>
        <taxon>Flavobacteriales</taxon>
        <taxon>Flavobacteriaceae</taxon>
        <taxon>Salinimicrobium</taxon>
    </lineage>
</organism>
<keyword evidence="3 5" id="KW-1133">Transmembrane helix</keyword>
<feature type="transmembrane region" description="Helical" evidence="5">
    <location>
        <begin position="235"/>
        <end position="254"/>
    </location>
</feature>
<evidence type="ECO:0000256" key="5">
    <source>
        <dbReference type="SAM" id="Phobius"/>
    </source>
</evidence>
<reference evidence="7" key="2">
    <citation type="submission" date="2020-09" db="EMBL/GenBank/DDBJ databases">
        <authorList>
            <person name="Sun Q."/>
            <person name="Kim S."/>
        </authorList>
    </citation>
    <scope>NUCLEOTIDE SEQUENCE</scope>
    <source>
        <strain evidence="7">KCTC 12719</strain>
    </source>
</reference>
<name>A0A918VXR6_9FLAO</name>
<keyword evidence="2 5" id="KW-0812">Transmembrane</keyword>
<evidence type="ECO:0000313" key="7">
    <source>
        <dbReference type="EMBL" id="GHA35288.1"/>
    </source>
</evidence>
<feature type="domain" description="Major facilitator superfamily (MFS) profile" evidence="6">
    <location>
        <begin position="7"/>
        <end position="379"/>
    </location>
</feature>
<dbReference type="Gene3D" id="1.20.1250.20">
    <property type="entry name" value="MFS general substrate transporter like domains"/>
    <property type="match status" value="2"/>
</dbReference>
<dbReference type="InterPro" id="IPR020846">
    <property type="entry name" value="MFS_dom"/>
</dbReference>
<evidence type="ECO:0000256" key="3">
    <source>
        <dbReference type="ARBA" id="ARBA00022989"/>
    </source>
</evidence>
<reference evidence="7" key="1">
    <citation type="journal article" date="2014" name="Int. J. Syst. Evol. Microbiol.">
        <title>Complete genome sequence of Corynebacterium casei LMG S-19264T (=DSM 44701T), isolated from a smear-ripened cheese.</title>
        <authorList>
            <consortium name="US DOE Joint Genome Institute (JGI-PGF)"/>
            <person name="Walter F."/>
            <person name="Albersmeier A."/>
            <person name="Kalinowski J."/>
            <person name="Ruckert C."/>
        </authorList>
    </citation>
    <scope>NUCLEOTIDE SEQUENCE</scope>
    <source>
        <strain evidence="7">KCTC 12719</strain>
    </source>
</reference>
<dbReference type="InterPro" id="IPR011701">
    <property type="entry name" value="MFS"/>
</dbReference>
<dbReference type="RefSeq" id="WP_189604201.1">
    <property type="nucleotide sequence ID" value="NZ_BMXB01000004.1"/>
</dbReference>
<keyword evidence="8" id="KW-1185">Reference proteome</keyword>
<comment type="subcellular location">
    <subcellularLocation>
        <location evidence="1">Membrane</location>
        <topology evidence="1">Multi-pass membrane protein</topology>
    </subcellularLocation>
</comment>
<evidence type="ECO:0000313" key="8">
    <source>
        <dbReference type="Proteomes" id="UP000610456"/>
    </source>
</evidence>
<accession>A0A918VXR6</accession>
<evidence type="ECO:0000259" key="6">
    <source>
        <dbReference type="PROSITE" id="PS50850"/>
    </source>
</evidence>
<evidence type="ECO:0000256" key="4">
    <source>
        <dbReference type="ARBA" id="ARBA00023136"/>
    </source>
</evidence>
<feature type="transmembrane region" description="Helical" evidence="5">
    <location>
        <begin position="266"/>
        <end position="284"/>
    </location>
</feature>
<dbReference type="SUPFAM" id="SSF103473">
    <property type="entry name" value="MFS general substrate transporter"/>
    <property type="match status" value="1"/>
</dbReference>
<dbReference type="EMBL" id="BMXB01000004">
    <property type="protein sequence ID" value="GHA35288.1"/>
    <property type="molecule type" value="Genomic_DNA"/>
</dbReference>
<feature type="transmembrane region" description="Helical" evidence="5">
    <location>
        <begin position="159"/>
        <end position="181"/>
    </location>
</feature>
<dbReference type="PANTHER" id="PTHR23514">
    <property type="entry name" value="BYPASS OF STOP CODON PROTEIN 6"/>
    <property type="match status" value="1"/>
</dbReference>
<feature type="transmembrane region" description="Helical" evidence="5">
    <location>
        <begin position="290"/>
        <end position="312"/>
    </location>
</feature>
<dbReference type="GO" id="GO:0016020">
    <property type="term" value="C:membrane"/>
    <property type="evidence" value="ECO:0007669"/>
    <property type="project" value="UniProtKB-SubCell"/>
</dbReference>
<dbReference type="CDD" id="cd17393">
    <property type="entry name" value="MFS_MosC_like"/>
    <property type="match status" value="1"/>
</dbReference>
<feature type="transmembrane region" description="Helical" evidence="5">
    <location>
        <begin position="201"/>
        <end position="220"/>
    </location>
</feature>
<dbReference type="Proteomes" id="UP000610456">
    <property type="component" value="Unassembled WGS sequence"/>
</dbReference>
<dbReference type="InterPro" id="IPR036259">
    <property type="entry name" value="MFS_trans_sf"/>
</dbReference>
<feature type="transmembrane region" description="Helical" evidence="5">
    <location>
        <begin position="352"/>
        <end position="373"/>
    </location>
</feature>
<dbReference type="PROSITE" id="PS50850">
    <property type="entry name" value="MFS"/>
    <property type="match status" value="1"/>
</dbReference>
<dbReference type="PANTHER" id="PTHR23514:SF13">
    <property type="entry name" value="INNER MEMBRANE PROTEIN YBJJ"/>
    <property type="match status" value="1"/>
</dbReference>
<feature type="transmembrane region" description="Helical" evidence="5">
    <location>
        <begin position="9"/>
        <end position="26"/>
    </location>
</feature>
<feature type="transmembrane region" description="Helical" evidence="5">
    <location>
        <begin position="134"/>
        <end position="153"/>
    </location>
</feature>
<dbReference type="InterPro" id="IPR051788">
    <property type="entry name" value="MFS_Transporter"/>
</dbReference>
<dbReference type="AlphaFoldDB" id="A0A918VXR6"/>
<proteinExistence type="predicted"/>
<protein>
    <submittedName>
        <fullName evidence="7">MFS transporter</fullName>
    </submittedName>
</protein>
<dbReference type="GO" id="GO:0022857">
    <property type="term" value="F:transmembrane transporter activity"/>
    <property type="evidence" value="ECO:0007669"/>
    <property type="project" value="InterPro"/>
</dbReference>
<dbReference type="Pfam" id="PF07690">
    <property type="entry name" value="MFS_1"/>
    <property type="match status" value="1"/>
</dbReference>
<feature type="transmembrane region" description="Helical" evidence="5">
    <location>
        <begin position="46"/>
        <end position="65"/>
    </location>
</feature>
<sequence>METRSKQRISLSTYFFISGFFFSSWASRIPSIKESFHLNEAELGNLLLAMPIGSLIGLPISGWLVSKYESRFPLLNSFILLALALSWIGFAENIFALVAAVSIFAFSIRIFNISMNTQSITLQKSFTKKIVGSFHGLWSTGGLTGVAFSTLIIDLKIPMHQHFLMVAGLGLIAALSSYTFLLTKDKSTAGNKIKFGKPDKFILYLGLLVFFASLCEGGMFDWSGVYFKEVVGEEVFTLGYLIFMLFMALSRFFSDKIMERLGMPRTYIISSSFIATGILMMISFPYFWPAIIGFSLVGMGVAAVVPMTFILAGTSEKYSPGMAISIITTYAIVGMLLGPPLVGYLAHLFNLQVSFVLFLIAGMMFIPVSQLFFKHQKATKTL</sequence>
<feature type="transmembrane region" description="Helical" evidence="5">
    <location>
        <begin position="324"/>
        <end position="346"/>
    </location>
</feature>